<protein>
    <submittedName>
        <fullName evidence="2">Uncharacterized protein</fullName>
    </submittedName>
</protein>
<accession>A0A8J3LN64</accession>
<sequence>MAFAGARHRGAVGVGTLAALTLVVVCGSPIFADWVNSNTTGATAGGLFFRTLAWPHWSFDGGAPARDLLAQDLKAILVVVLIAAFLTLVAGAELGRIRGGFAAFILGWTACIFAGALAGFVAALFSAQIALHVALVWATAGASYGFLAGWIIGLAQLIARRS</sequence>
<dbReference type="EMBL" id="BONU01000011">
    <property type="protein sequence ID" value="GIG73775.1"/>
    <property type="molecule type" value="Genomic_DNA"/>
</dbReference>
<reference evidence="2" key="1">
    <citation type="submission" date="2021-01" db="EMBL/GenBank/DDBJ databases">
        <title>Whole genome shotgun sequence of Planosporangium flavigriseum NBRC 105377.</title>
        <authorList>
            <person name="Komaki H."/>
            <person name="Tamura T."/>
        </authorList>
    </citation>
    <scope>NUCLEOTIDE SEQUENCE</scope>
    <source>
        <strain evidence="2">NBRC 105377</strain>
    </source>
</reference>
<dbReference type="AlphaFoldDB" id="A0A8J3LN64"/>
<feature type="transmembrane region" description="Helical" evidence="1">
    <location>
        <begin position="101"/>
        <end position="125"/>
    </location>
</feature>
<comment type="caution">
    <text evidence="2">The sequence shown here is derived from an EMBL/GenBank/DDBJ whole genome shotgun (WGS) entry which is preliminary data.</text>
</comment>
<feature type="transmembrane region" description="Helical" evidence="1">
    <location>
        <begin position="75"/>
        <end position="94"/>
    </location>
</feature>
<gene>
    <name evidence="2" type="ORF">Pfl04_21790</name>
</gene>
<keyword evidence="1" id="KW-0812">Transmembrane</keyword>
<feature type="transmembrane region" description="Helical" evidence="1">
    <location>
        <begin position="12"/>
        <end position="32"/>
    </location>
</feature>
<feature type="transmembrane region" description="Helical" evidence="1">
    <location>
        <begin position="131"/>
        <end position="159"/>
    </location>
</feature>
<organism evidence="2 3">
    <name type="scientific">Planosporangium flavigriseum</name>
    <dbReference type="NCBI Taxonomy" id="373681"/>
    <lineage>
        <taxon>Bacteria</taxon>
        <taxon>Bacillati</taxon>
        <taxon>Actinomycetota</taxon>
        <taxon>Actinomycetes</taxon>
        <taxon>Micromonosporales</taxon>
        <taxon>Micromonosporaceae</taxon>
        <taxon>Planosporangium</taxon>
    </lineage>
</organism>
<evidence type="ECO:0000313" key="3">
    <source>
        <dbReference type="Proteomes" id="UP000653674"/>
    </source>
</evidence>
<keyword evidence="3" id="KW-1185">Reference proteome</keyword>
<proteinExistence type="predicted"/>
<dbReference type="Proteomes" id="UP000653674">
    <property type="component" value="Unassembled WGS sequence"/>
</dbReference>
<evidence type="ECO:0000256" key="1">
    <source>
        <dbReference type="SAM" id="Phobius"/>
    </source>
</evidence>
<evidence type="ECO:0000313" key="2">
    <source>
        <dbReference type="EMBL" id="GIG73775.1"/>
    </source>
</evidence>
<name>A0A8J3LN64_9ACTN</name>
<keyword evidence="1" id="KW-0472">Membrane</keyword>
<keyword evidence="1" id="KW-1133">Transmembrane helix</keyword>